<dbReference type="InterPro" id="IPR001245">
    <property type="entry name" value="Ser-Thr/Tyr_kinase_cat_dom"/>
</dbReference>
<gene>
    <name evidence="5" type="ORF">M0R45_037894</name>
</gene>
<name>A0AAW1W0X0_RUBAR</name>
<dbReference type="PANTHER" id="PTHR48006:SF57">
    <property type="entry name" value="LEUCINE-RICH REPEAT PROTEIN KINASE FAMILY PROTEIN"/>
    <property type="match status" value="1"/>
</dbReference>
<feature type="domain" description="Serine-threonine/tyrosine-protein kinase catalytic" evidence="4">
    <location>
        <begin position="253"/>
        <end position="338"/>
    </location>
</feature>
<keyword evidence="3" id="KW-0812">Transmembrane</keyword>
<evidence type="ECO:0000256" key="2">
    <source>
        <dbReference type="SAM" id="MobiDB-lite"/>
    </source>
</evidence>
<evidence type="ECO:0000256" key="1">
    <source>
        <dbReference type="ARBA" id="ARBA00004479"/>
    </source>
</evidence>
<proteinExistence type="predicted"/>
<dbReference type="Proteomes" id="UP001457282">
    <property type="component" value="Unassembled WGS sequence"/>
</dbReference>
<comment type="caution">
    <text evidence="5">The sequence shown here is derived from an EMBL/GenBank/DDBJ whole genome shotgun (WGS) entry which is preliminary data.</text>
</comment>
<dbReference type="PANTHER" id="PTHR48006">
    <property type="entry name" value="LEUCINE-RICH REPEAT-CONTAINING PROTEIN DDB_G0281931-RELATED"/>
    <property type="match status" value="1"/>
</dbReference>
<feature type="transmembrane region" description="Helical" evidence="3">
    <location>
        <begin position="55"/>
        <end position="76"/>
    </location>
</feature>
<evidence type="ECO:0000256" key="3">
    <source>
        <dbReference type="SAM" id="Phobius"/>
    </source>
</evidence>
<dbReference type="AlphaFoldDB" id="A0AAW1W0X0"/>
<evidence type="ECO:0000313" key="6">
    <source>
        <dbReference type="Proteomes" id="UP001457282"/>
    </source>
</evidence>
<reference evidence="5 6" key="1">
    <citation type="journal article" date="2023" name="G3 (Bethesda)">
        <title>A chromosome-length genome assembly and annotation of blackberry (Rubus argutus, cv. 'Hillquist').</title>
        <authorList>
            <person name="Bruna T."/>
            <person name="Aryal R."/>
            <person name="Dudchenko O."/>
            <person name="Sargent D.J."/>
            <person name="Mead D."/>
            <person name="Buti M."/>
            <person name="Cavallini A."/>
            <person name="Hytonen T."/>
            <person name="Andres J."/>
            <person name="Pham M."/>
            <person name="Weisz D."/>
            <person name="Mascagni F."/>
            <person name="Usai G."/>
            <person name="Natali L."/>
            <person name="Bassil N."/>
            <person name="Fernandez G.E."/>
            <person name="Lomsadze A."/>
            <person name="Armour M."/>
            <person name="Olukolu B."/>
            <person name="Poorten T."/>
            <person name="Britton C."/>
            <person name="Davik J."/>
            <person name="Ashrafi H."/>
            <person name="Aiden E.L."/>
            <person name="Borodovsky M."/>
            <person name="Worthington M."/>
        </authorList>
    </citation>
    <scope>NUCLEOTIDE SEQUENCE [LARGE SCALE GENOMIC DNA]</scope>
    <source>
        <strain evidence="5">PI 553951</strain>
    </source>
</reference>
<protein>
    <recommendedName>
        <fullName evidence="4">Serine-threonine/tyrosine-protein kinase catalytic domain-containing protein</fullName>
    </recommendedName>
</protein>
<keyword evidence="6" id="KW-1185">Reference proteome</keyword>
<evidence type="ECO:0000313" key="5">
    <source>
        <dbReference type="EMBL" id="KAK9914098.1"/>
    </source>
</evidence>
<dbReference type="Gene3D" id="1.10.510.10">
    <property type="entry name" value="Transferase(Phosphotransferase) domain 1"/>
    <property type="match status" value="2"/>
</dbReference>
<feature type="compositionally biased region" description="Polar residues" evidence="2">
    <location>
        <begin position="1"/>
        <end position="13"/>
    </location>
</feature>
<keyword evidence="3" id="KW-0472">Membrane</keyword>
<dbReference type="InterPro" id="IPR051824">
    <property type="entry name" value="LRR_Rcpt-Like_S/T_Kinase"/>
</dbReference>
<sequence>MSLTACNTSSHLNASRPEPFGPTGPARAIPETANVQLPCNQTRCSNVSKSHQASVAVVVGIIVLTIALSAIGILLFTQHRRQKQKLGSSFDVSDARLSVDEAKAKGVTHRKYGSPLMSLEYSHGWDPLADGRNLSAFSQEVFHSFKFNWKRWRLLLSISRSEIEGILLFKGPWRVLPHYEFVPNGNLLRYLDVKEGDSNVLEWSTRVSIVKGIAKGLSYMDTSQKPALVHQNISAEKHSRPALLWATCSRIHHYRTVYEKSDVYAFGVLVFQILSGKRKVINSMRLGAESADSKTISTKNLNGRFFEYEASKLAKTALLCTHESPIERPSMGEVVQELSNCSSCL</sequence>
<dbReference type="Pfam" id="PF07714">
    <property type="entry name" value="PK_Tyr_Ser-Thr"/>
    <property type="match status" value="1"/>
</dbReference>
<dbReference type="InterPro" id="IPR011009">
    <property type="entry name" value="Kinase-like_dom_sf"/>
</dbReference>
<dbReference type="GO" id="GO:0016020">
    <property type="term" value="C:membrane"/>
    <property type="evidence" value="ECO:0007669"/>
    <property type="project" value="UniProtKB-SubCell"/>
</dbReference>
<dbReference type="EMBL" id="JBEDUW010000007">
    <property type="protein sequence ID" value="KAK9914098.1"/>
    <property type="molecule type" value="Genomic_DNA"/>
</dbReference>
<keyword evidence="3" id="KW-1133">Transmembrane helix</keyword>
<feature type="region of interest" description="Disordered" evidence="2">
    <location>
        <begin position="1"/>
        <end position="29"/>
    </location>
</feature>
<evidence type="ECO:0000259" key="4">
    <source>
        <dbReference type="Pfam" id="PF07714"/>
    </source>
</evidence>
<accession>A0AAW1W0X0</accession>
<organism evidence="5 6">
    <name type="scientific">Rubus argutus</name>
    <name type="common">Southern blackberry</name>
    <dbReference type="NCBI Taxonomy" id="59490"/>
    <lineage>
        <taxon>Eukaryota</taxon>
        <taxon>Viridiplantae</taxon>
        <taxon>Streptophyta</taxon>
        <taxon>Embryophyta</taxon>
        <taxon>Tracheophyta</taxon>
        <taxon>Spermatophyta</taxon>
        <taxon>Magnoliopsida</taxon>
        <taxon>eudicotyledons</taxon>
        <taxon>Gunneridae</taxon>
        <taxon>Pentapetalae</taxon>
        <taxon>rosids</taxon>
        <taxon>fabids</taxon>
        <taxon>Rosales</taxon>
        <taxon>Rosaceae</taxon>
        <taxon>Rosoideae</taxon>
        <taxon>Rosoideae incertae sedis</taxon>
        <taxon>Rubus</taxon>
    </lineage>
</organism>
<dbReference type="SUPFAM" id="SSF56112">
    <property type="entry name" value="Protein kinase-like (PK-like)"/>
    <property type="match status" value="1"/>
</dbReference>
<comment type="subcellular location">
    <subcellularLocation>
        <location evidence="1">Membrane</location>
        <topology evidence="1">Single-pass type I membrane protein</topology>
    </subcellularLocation>
</comment>
<dbReference type="GO" id="GO:0004672">
    <property type="term" value="F:protein kinase activity"/>
    <property type="evidence" value="ECO:0007669"/>
    <property type="project" value="InterPro"/>
</dbReference>